<dbReference type="PANTHER" id="PTHR40459:SF1">
    <property type="entry name" value="CONSERVED HYPOTHETICAL ALANINE AND LEUCINE RICH PROTEIN"/>
    <property type="match status" value="1"/>
</dbReference>
<dbReference type="SUPFAM" id="SSF48179">
    <property type="entry name" value="6-phosphogluconate dehydrogenase C-terminal domain-like"/>
    <property type="match status" value="1"/>
</dbReference>
<dbReference type="InterPro" id="IPR019665">
    <property type="entry name" value="OxRdtase/DH_put_Rossmann_dom"/>
</dbReference>
<evidence type="ECO:0000313" key="3">
    <source>
        <dbReference type="EMBL" id="SEJ39361.1"/>
    </source>
</evidence>
<feature type="domain" description="Putative oxidoreductase/dehydrogenase Rossmann-like" evidence="1">
    <location>
        <begin position="13"/>
        <end position="135"/>
    </location>
</feature>
<reference evidence="4" key="1">
    <citation type="submission" date="2016-10" db="EMBL/GenBank/DDBJ databases">
        <authorList>
            <person name="Varghese N."/>
        </authorList>
    </citation>
    <scope>NUCLEOTIDE SEQUENCE [LARGE SCALE GENOMIC DNA]</scope>
    <source>
        <strain evidence="4">DSM 24868</strain>
    </source>
</reference>
<dbReference type="STRING" id="1043493.SAMN05421637_1689"/>
<dbReference type="Pfam" id="PF10728">
    <property type="entry name" value="DUF2520"/>
    <property type="match status" value="1"/>
</dbReference>
<evidence type="ECO:0000259" key="1">
    <source>
        <dbReference type="Pfam" id="PF10727"/>
    </source>
</evidence>
<dbReference type="OrthoDB" id="8650434at2"/>
<dbReference type="EMBL" id="FNZI01000003">
    <property type="protein sequence ID" value="SEJ39361.1"/>
    <property type="molecule type" value="Genomic_DNA"/>
</dbReference>
<name>A0A1H6YDM4_9MICO</name>
<dbReference type="Pfam" id="PF10727">
    <property type="entry name" value="Rossmann-like"/>
    <property type="match status" value="1"/>
</dbReference>
<dbReference type="InterPro" id="IPR036291">
    <property type="entry name" value="NAD(P)-bd_dom_sf"/>
</dbReference>
<accession>A0A1H6YDM4</accession>
<dbReference type="InterPro" id="IPR008927">
    <property type="entry name" value="6-PGluconate_DH-like_C_sf"/>
</dbReference>
<dbReference type="Gene3D" id="3.40.50.720">
    <property type="entry name" value="NAD(P)-binding Rossmann-like Domain"/>
    <property type="match status" value="1"/>
</dbReference>
<dbReference type="InterPro" id="IPR037108">
    <property type="entry name" value="TM1727-like_C_sf"/>
</dbReference>
<protein>
    <submittedName>
        <fullName evidence="3">Predicted oxidoreductase, contains short-chain dehydrogenase (SDR) and DUF2520 domains</fullName>
    </submittedName>
</protein>
<dbReference type="InterPro" id="IPR018931">
    <property type="entry name" value="DUF2520"/>
</dbReference>
<feature type="domain" description="DUF2520" evidence="2">
    <location>
        <begin position="153"/>
        <end position="280"/>
    </location>
</feature>
<proteinExistence type="predicted"/>
<dbReference type="PANTHER" id="PTHR40459">
    <property type="entry name" value="CONSERVED HYPOTHETICAL ALANINE AND LEUCINE RICH PROTEIN"/>
    <property type="match status" value="1"/>
</dbReference>
<sequence length="309" mass="31363">MDDVRGHAVNGNTRRPGRLRIGVVGAGRVGAVLAAALREAGHEIVAASGVSDATLARIDALLPGVPVADPDEVVRAAELVLLTVPDDAIGPVAAGLAKVEAWRPGQLVVHTSGRHGIDVLAQSGAAGIVPLAIHPAMTFTGTSMDRARLIDAVFAVTAPPGMLPIAQALVVEMGGEPVVIEEWDRPLYHAALVHGANHVVTAVAQASGVLSRIGIEEPARVLGPLIHASVDGALRDAPGAVSTLTGPVVRGDAGTVAAHLRALEGQPEALFAYRSMARATADLALSGGRIGPAQYADLIATLGTEGMGD</sequence>
<dbReference type="Gene3D" id="1.10.1040.20">
    <property type="entry name" value="ProC-like, C-terminal domain"/>
    <property type="match status" value="1"/>
</dbReference>
<gene>
    <name evidence="3" type="ORF">SAMN05421637_1689</name>
</gene>
<evidence type="ECO:0000313" key="4">
    <source>
        <dbReference type="Proteomes" id="UP000183315"/>
    </source>
</evidence>
<dbReference type="Proteomes" id="UP000183315">
    <property type="component" value="Unassembled WGS sequence"/>
</dbReference>
<dbReference type="AlphaFoldDB" id="A0A1H6YDM4"/>
<keyword evidence="4" id="KW-1185">Reference proteome</keyword>
<dbReference type="RefSeq" id="WP_042213638.1">
    <property type="nucleotide sequence ID" value="NZ_BBLU01000004.1"/>
</dbReference>
<dbReference type="SUPFAM" id="SSF51735">
    <property type="entry name" value="NAD(P)-binding Rossmann-fold domains"/>
    <property type="match status" value="1"/>
</dbReference>
<dbReference type="eggNOG" id="COG5495">
    <property type="taxonomic scope" value="Bacteria"/>
</dbReference>
<evidence type="ECO:0000259" key="2">
    <source>
        <dbReference type="Pfam" id="PF10728"/>
    </source>
</evidence>
<organism evidence="3 4">
    <name type="scientific">Demequina mangrovi</name>
    <dbReference type="NCBI Taxonomy" id="1043493"/>
    <lineage>
        <taxon>Bacteria</taxon>
        <taxon>Bacillati</taxon>
        <taxon>Actinomycetota</taxon>
        <taxon>Actinomycetes</taxon>
        <taxon>Micrococcales</taxon>
        <taxon>Demequinaceae</taxon>
        <taxon>Demequina</taxon>
    </lineage>
</organism>